<evidence type="ECO:0000313" key="3">
    <source>
        <dbReference type="Proteomes" id="UP000812277"/>
    </source>
</evidence>
<dbReference type="InterPro" id="IPR038503">
    <property type="entry name" value="SpoIIIAH_sf"/>
</dbReference>
<name>A0ABS7D0T7_9BACL</name>
<keyword evidence="1" id="KW-0472">Membrane</keyword>
<feature type="transmembrane region" description="Helical" evidence="1">
    <location>
        <begin position="7"/>
        <end position="26"/>
    </location>
</feature>
<comment type="caution">
    <text evidence="2">The sequence shown here is derived from an EMBL/GenBank/DDBJ whole genome shotgun (WGS) entry which is preliminary data.</text>
</comment>
<keyword evidence="1" id="KW-1133">Transmembrane helix</keyword>
<dbReference type="Pfam" id="PF12685">
    <property type="entry name" value="SpoIIIAH"/>
    <property type="match status" value="1"/>
</dbReference>
<keyword evidence="3" id="KW-1185">Reference proteome</keyword>
<dbReference type="RefSeq" id="WP_219870774.1">
    <property type="nucleotide sequence ID" value="NZ_JAHZIJ010000001.1"/>
</dbReference>
<keyword evidence="1" id="KW-0812">Transmembrane</keyword>
<sequence>MNTKRQTIWLVSMLSLMVILSAYYLFTEDVDPGNNMLTDGGSQEEKLGMDATEAAAGNADKLDGLTVTEVTEAADAGTATETAVDKEAEKADQEVLRKLDAAAAGTAGSIFEELQYKRDQKFAEENNRLYSIISDASQDAKEANKAAEQINQLEDKSSKKTGIEDELTKQFSNAIIVEENNNKYKVVVESEKLERSQADNIVMMVMKELEVGADQVSVQFIAP</sequence>
<dbReference type="EMBL" id="JAHZIJ010000001">
    <property type="protein sequence ID" value="MBW7473554.1"/>
    <property type="molecule type" value="Genomic_DNA"/>
</dbReference>
<reference evidence="2 3" key="1">
    <citation type="submission" date="2021-07" db="EMBL/GenBank/DDBJ databases">
        <title>Paenibacillus radiodurans sp. nov., isolated from the southeastern edge of Tengger Desert.</title>
        <authorList>
            <person name="Zhang G."/>
        </authorList>
    </citation>
    <scope>NUCLEOTIDE SEQUENCE [LARGE SCALE GENOMIC DNA]</scope>
    <source>
        <strain evidence="2 3">DT7-4</strain>
    </source>
</reference>
<evidence type="ECO:0000313" key="2">
    <source>
        <dbReference type="EMBL" id="MBW7473554.1"/>
    </source>
</evidence>
<gene>
    <name evidence="2" type="ORF">K0T92_02195</name>
</gene>
<dbReference type="InterPro" id="IPR024232">
    <property type="entry name" value="SpoIIIAH"/>
</dbReference>
<accession>A0ABS7D0T7</accession>
<evidence type="ECO:0000256" key="1">
    <source>
        <dbReference type="SAM" id="Phobius"/>
    </source>
</evidence>
<proteinExistence type="predicted"/>
<dbReference type="Gene3D" id="1.10.287.4300">
    <property type="entry name" value="Stage III sporulation protein AH-like"/>
    <property type="match status" value="1"/>
</dbReference>
<protein>
    <submittedName>
        <fullName evidence="2">SpoIIIAH-like family protein</fullName>
    </submittedName>
</protein>
<dbReference type="Proteomes" id="UP000812277">
    <property type="component" value="Unassembled WGS sequence"/>
</dbReference>
<organism evidence="2 3">
    <name type="scientific">Paenibacillus oenotherae</name>
    <dbReference type="NCBI Taxonomy" id="1435645"/>
    <lineage>
        <taxon>Bacteria</taxon>
        <taxon>Bacillati</taxon>
        <taxon>Bacillota</taxon>
        <taxon>Bacilli</taxon>
        <taxon>Bacillales</taxon>
        <taxon>Paenibacillaceae</taxon>
        <taxon>Paenibacillus</taxon>
    </lineage>
</organism>